<dbReference type="AlphaFoldDB" id="A0A1I4HDD2"/>
<accession>A0A1I4HDD2</accession>
<reference evidence="1 2" key="1">
    <citation type="submission" date="2016-10" db="EMBL/GenBank/DDBJ databases">
        <authorList>
            <person name="de Groot N.N."/>
        </authorList>
    </citation>
    <scope>NUCLEOTIDE SEQUENCE [LARGE SCALE GENOMIC DNA]</scope>
    <source>
        <strain evidence="1 2">M79</strain>
    </source>
</reference>
<evidence type="ECO:0000313" key="2">
    <source>
        <dbReference type="Proteomes" id="UP000181969"/>
    </source>
</evidence>
<evidence type="ECO:0000313" key="1">
    <source>
        <dbReference type="EMBL" id="SFL39740.1"/>
    </source>
</evidence>
<organism evidence="1 2">
    <name type="scientific">Lactococcus garvieae</name>
    <dbReference type="NCBI Taxonomy" id="1363"/>
    <lineage>
        <taxon>Bacteria</taxon>
        <taxon>Bacillati</taxon>
        <taxon>Bacillota</taxon>
        <taxon>Bacilli</taxon>
        <taxon>Lactobacillales</taxon>
        <taxon>Streptococcaceae</taxon>
        <taxon>Lactococcus</taxon>
    </lineage>
</organism>
<proteinExistence type="predicted"/>
<name>A0A1I4HDD2_9LACT</name>
<dbReference type="RefSeq" id="WP_074751288.1">
    <property type="nucleotide sequence ID" value="NZ_FOTJ01000008.1"/>
</dbReference>
<protein>
    <submittedName>
        <fullName evidence="1">Uncharacterized protein</fullName>
    </submittedName>
</protein>
<dbReference type="OrthoDB" id="2574457at2"/>
<gene>
    <name evidence="1" type="ORF">SAMN05216438_10824</name>
</gene>
<dbReference type="Proteomes" id="UP000181969">
    <property type="component" value="Unassembled WGS sequence"/>
</dbReference>
<dbReference type="EMBL" id="FOTJ01000008">
    <property type="protein sequence ID" value="SFL39740.1"/>
    <property type="molecule type" value="Genomic_DNA"/>
</dbReference>
<sequence length="119" mass="13791">MKIDNIQEHLQNGGAPIVEEYKGYKICALPHPKTIKPNFFRELSEGNIFQQGKANGYIEIPEWEGKDYEEIPTGNIHGGWTFSDSYLFGFDTLHSHSKSYMDEQWVLKHLKEYIDEVLA</sequence>